<dbReference type="Pfam" id="PF01810">
    <property type="entry name" value="LysE"/>
    <property type="match status" value="1"/>
</dbReference>
<evidence type="ECO:0000256" key="5">
    <source>
        <dbReference type="ARBA" id="ARBA00023136"/>
    </source>
</evidence>
<sequence length="213" mass="21935">MPSLSQLLAFTVASILFIQVPGPSLLFTIGRALTVGRRDALLSVVGNALGLLVQVAAVAAGLGAVVAASAEAFTVLKLVGAAYVLYLGVQAIRHRADARAALAARVAVRRTSAWGSVRTGLTVGVTNPKTIVFFAAFLPQFVDDDAAAGPQLLLLGLLFAAFAVCSDSCWAVLAGRARDWFARRPERLDTLGATGGMMMIGLGATLAVSGHSS</sequence>
<feature type="transmembrane region" description="Helical" evidence="6">
    <location>
        <begin position="119"/>
        <end position="141"/>
    </location>
</feature>
<evidence type="ECO:0000313" key="7">
    <source>
        <dbReference type="EMBL" id="MEX0426168.1"/>
    </source>
</evidence>
<name>A0ABV3SVT1_9ACTN</name>
<gene>
    <name evidence="7" type="ORF">AB3X52_00955</name>
</gene>
<feature type="transmembrane region" description="Helical" evidence="6">
    <location>
        <begin position="41"/>
        <end position="66"/>
    </location>
</feature>
<keyword evidence="5 6" id="KW-0472">Membrane</keyword>
<keyword evidence="3 6" id="KW-0812">Transmembrane</keyword>
<evidence type="ECO:0000313" key="8">
    <source>
        <dbReference type="Proteomes" id="UP001556631"/>
    </source>
</evidence>
<dbReference type="Proteomes" id="UP001556631">
    <property type="component" value="Unassembled WGS sequence"/>
</dbReference>
<keyword evidence="4 6" id="KW-1133">Transmembrane helix</keyword>
<protein>
    <submittedName>
        <fullName evidence="7">LysE family translocator</fullName>
    </submittedName>
</protein>
<dbReference type="EMBL" id="JBFPJR010000001">
    <property type="protein sequence ID" value="MEX0426168.1"/>
    <property type="molecule type" value="Genomic_DNA"/>
</dbReference>
<evidence type="ECO:0000256" key="1">
    <source>
        <dbReference type="ARBA" id="ARBA00004651"/>
    </source>
</evidence>
<organism evidence="7 8">
    <name type="scientific">Nocardioides eburneus</name>
    <dbReference type="NCBI Taxonomy" id="3231482"/>
    <lineage>
        <taxon>Bacteria</taxon>
        <taxon>Bacillati</taxon>
        <taxon>Actinomycetota</taxon>
        <taxon>Actinomycetes</taxon>
        <taxon>Propionibacteriales</taxon>
        <taxon>Nocardioidaceae</taxon>
        <taxon>Nocardioides</taxon>
    </lineage>
</organism>
<comment type="subcellular location">
    <subcellularLocation>
        <location evidence="1">Cell membrane</location>
        <topology evidence="1">Multi-pass membrane protein</topology>
    </subcellularLocation>
</comment>
<dbReference type="InterPro" id="IPR001123">
    <property type="entry name" value="LeuE-type"/>
</dbReference>
<feature type="transmembrane region" description="Helical" evidence="6">
    <location>
        <begin position="153"/>
        <end position="176"/>
    </location>
</feature>
<keyword evidence="8" id="KW-1185">Reference proteome</keyword>
<evidence type="ECO:0000256" key="3">
    <source>
        <dbReference type="ARBA" id="ARBA00022692"/>
    </source>
</evidence>
<proteinExistence type="predicted"/>
<dbReference type="PIRSF" id="PIRSF006324">
    <property type="entry name" value="LeuE"/>
    <property type="match status" value="1"/>
</dbReference>
<reference evidence="7 8" key="1">
    <citation type="submission" date="2024-07" db="EMBL/GenBank/DDBJ databases">
        <authorList>
            <person name="Lee S."/>
            <person name="Kang M."/>
        </authorList>
    </citation>
    <scope>NUCLEOTIDE SEQUENCE [LARGE SCALE GENOMIC DNA]</scope>
    <source>
        <strain evidence="7 8">DS6</strain>
    </source>
</reference>
<dbReference type="PANTHER" id="PTHR30086:SF20">
    <property type="entry name" value="ARGININE EXPORTER PROTEIN ARGO-RELATED"/>
    <property type="match status" value="1"/>
</dbReference>
<evidence type="ECO:0000256" key="4">
    <source>
        <dbReference type="ARBA" id="ARBA00022989"/>
    </source>
</evidence>
<accession>A0ABV3SVT1</accession>
<comment type="caution">
    <text evidence="7">The sequence shown here is derived from an EMBL/GenBank/DDBJ whole genome shotgun (WGS) entry which is preliminary data.</text>
</comment>
<evidence type="ECO:0000256" key="2">
    <source>
        <dbReference type="ARBA" id="ARBA00022475"/>
    </source>
</evidence>
<dbReference type="PANTHER" id="PTHR30086">
    <property type="entry name" value="ARGININE EXPORTER PROTEIN ARGO"/>
    <property type="match status" value="1"/>
</dbReference>
<evidence type="ECO:0000256" key="6">
    <source>
        <dbReference type="SAM" id="Phobius"/>
    </source>
</evidence>
<feature type="transmembrane region" description="Helical" evidence="6">
    <location>
        <begin position="72"/>
        <end position="89"/>
    </location>
</feature>
<keyword evidence="2" id="KW-1003">Cell membrane</keyword>
<dbReference type="RefSeq" id="WP_367990824.1">
    <property type="nucleotide sequence ID" value="NZ_JBFPJR010000001.1"/>
</dbReference>
<feature type="transmembrane region" description="Helical" evidence="6">
    <location>
        <begin position="6"/>
        <end position="29"/>
    </location>
</feature>